<dbReference type="Proteomes" id="UP000006055">
    <property type="component" value="Chromosome"/>
</dbReference>
<accession>I4C7H0</accession>
<evidence type="ECO:0000313" key="3">
    <source>
        <dbReference type="Proteomes" id="UP000006055"/>
    </source>
</evidence>
<name>I4C7H0_DESTA</name>
<dbReference type="KEGG" id="dti:Desti_2841"/>
<evidence type="ECO:0000313" key="2">
    <source>
        <dbReference type="EMBL" id="AFM25511.1"/>
    </source>
</evidence>
<gene>
    <name evidence="2" type="ordered locus">Desti_2841</name>
</gene>
<protein>
    <submittedName>
        <fullName evidence="2">Uncharacterized protein</fullName>
    </submittedName>
</protein>
<dbReference type="STRING" id="706587.Desti_2841"/>
<keyword evidence="3" id="KW-1185">Reference proteome</keyword>
<keyword evidence="1" id="KW-0732">Signal</keyword>
<proteinExistence type="predicted"/>
<dbReference type="HOGENOM" id="CLU_2355205_0_0_7"/>
<dbReference type="AlphaFoldDB" id="I4C7H0"/>
<evidence type="ECO:0000256" key="1">
    <source>
        <dbReference type="SAM" id="SignalP"/>
    </source>
</evidence>
<dbReference type="EMBL" id="CP003360">
    <property type="protein sequence ID" value="AFM25511.1"/>
    <property type="molecule type" value="Genomic_DNA"/>
</dbReference>
<sequence length="96" mass="10411">MKIISGLLIMVMVVAFAPISHAGFSFGLQRDSDCLTQCRQAPCIFPPVMNPCAVDCRIPGIQKQAVPCAFDTACPSVRLPCHGVDYGCNPYPLFSY</sequence>
<feature type="chain" id="PRO_5003687034" evidence="1">
    <location>
        <begin position="23"/>
        <end position="96"/>
    </location>
</feature>
<feature type="signal peptide" evidence="1">
    <location>
        <begin position="1"/>
        <end position="22"/>
    </location>
</feature>
<reference evidence="3" key="1">
    <citation type="submission" date="2012-06" db="EMBL/GenBank/DDBJ databases">
        <title>Complete sequence of chromosome of Desulfomonile tiedjei DSM 6799.</title>
        <authorList>
            <person name="Lucas S."/>
            <person name="Copeland A."/>
            <person name="Lapidus A."/>
            <person name="Glavina del Rio T."/>
            <person name="Dalin E."/>
            <person name="Tice H."/>
            <person name="Bruce D."/>
            <person name="Goodwin L."/>
            <person name="Pitluck S."/>
            <person name="Peters L."/>
            <person name="Ovchinnikova G."/>
            <person name="Zeytun A."/>
            <person name="Lu M."/>
            <person name="Kyrpides N."/>
            <person name="Mavromatis K."/>
            <person name="Ivanova N."/>
            <person name="Brettin T."/>
            <person name="Detter J.C."/>
            <person name="Han C."/>
            <person name="Larimer F."/>
            <person name="Land M."/>
            <person name="Hauser L."/>
            <person name="Markowitz V."/>
            <person name="Cheng J.-F."/>
            <person name="Hugenholtz P."/>
            <person name="Woyke T."/>
            <person name="Wu D."/>
            <person name="Spring S."/>
            <person name="Schroeder M."/>
            <person name="Brambilla E."/>
            <person name="Klenk H.-P."/>
            <person name="Eisen J.A."/>
        </authorList>
    </citation>
    <scope>NUCLEOTIDE SEQUENCE [LARGE SCALE GENOMIC DNA]</scope>
    <source>
        <strain evidence="3">ATCC 49306 / DSM 6799 / DCB-1</strain>
    </source>
</reference>
<organism evidence="2 3">
    <name type="scientific">Desulfomonile tiedjei (strain ATCC 49306 / DSM 6799 / DCB-1)</name>
    <dbReference type="NCBI Taxonomy" id="706587"/>
    <lineage>
        <taxon>Bacteria</taxon>
        <taxon>Pseudomonadati</taxon>
        <taxon>Thermodesulfobacteriota</taxon>
        <taxon>Desulfomonilia</taxon>
        <taxon>Desulfomonilales</taxon>
        <taxon>Desulfomonilaceae</taxon>
        <taxon>Desulfomonile</taxon>
    </lineage>
</organism>